<keyword evidence="1" id="KW-0732">Signal</keyword>
<name>A0ABP9GJE9_9FLAO</name>
<keyword evidence="3" id="KW-1185">Reference proteome</keyword>
<dbReference type="EMBL" id="BAABJJ010000029">
    <property type="protein sequence ID" value="GAA4945662.1"/>
    <property type="molecule type" value="Genomic_DNA"/>
</dbReference>
<feature type="chain" id="PRO_5046656149" description="DUF1961 family protein" evidence="1">
    <location>
        <begin position="23"/>
        <end position="264"/>
    </location>
</feature>
<dbReference type="RefSeq" id="WP_345191679.1">
    <property type="nucleotide sequence ID" value="NZ_BAABJJ010000029.1"/>
</dbReference>
<dbReference type="Pfam" id="PF09224">
    <property type="entry name" value="DUF1961"/>
    <property type="match status" value="1"/>
</dbReference>
<proteinExistence type="predicted"/>
<dbReference type="Gene3D" id="2.60.120.200">
    <property type="match status" value="1"/>
</dbReference>
<accession>A0ABP9GJE9</accession>
<protein>
    <recommendedName>
        <fullName evidence="4">DUF1961 family protein</fullName>
    </recommendedName>
</protein>
<organism evidence="2 3">
    <name type="scientific">Algibacter agarivorans</name>
    <dbReference type="NCBI Taxonomy" id="1109741"/>
    <lineage>
        <taxon>Bacteria</taxon>
        <taxon>Pseudomonadati</taxon>
        <taxon>Bacteroidota</taxon>
        <taxon>Flavobacteriia</taxon>
        <taxon>Flavobacteriales</taxon>
        <taxon>Flavobacteriaceae</taxon>
        <taxon>Algibacter</taxon>
    </lineage>
</organism>
<reference evidence="3" key="1">
    <citation type="journal article" date="2019" name="Int. J. Syst. Evol. Microbiol.">
        <title>The Global Catalogue of Microorganisms (GCM) 10K type strain sequencing project: providing services to taxonomists for standard genome sequencing and annotation.</title>
        <authorList>
            <consortium name="The Broad Institute Genomics Platform"/>
            <consortium name="The Broad Institute Genome Sequencing Center for Infectious Disease"/>
            <person name="Wu L."/>
            <person name="Ma J."/>
        </authorList>
    </citation>
    <scope>NUCLEOTIDE SEQUENCE [LARGE SCALE GENOMIC DNA]</scope>
    <source>
        <strain evidence="3">JCM 18285</strain>
    </source>
</reference>
<gene>
    <name evidence="2" type="ORF">GCM10023314_18580</name>
</gene>
<evidence type="ECO:0008006" key="4">
    <source>
        <dbReference type="Google" id="ProtNLM"/>
    </source>
</evidence>
<feature type="signal peptide" evidence="1">
    <location>
        <begin position="1"/>
        <end position="22"/>
    </location>
</feature>
<evidence type="ECO:0000313" key="3">
    <source>
        <dbReference type="Proteomes" id="UP001501302"/>
    </source>
</evidence>
<dbReference type="InterPro" id="IPR015305">
    <property type="entry name" value="DUF1961"/>
</dbReference>
<comment type="caution">
    <text evidence="2">The sequence shown here is derived from an EMBL/GenBank/DDBJ whole genome shotgun (WGS) entry which is preliminary data.</text>
</comment>
<evidence type="ECO:0000313" key="2">
    <source>
        <dbReference type="EMBL" id="GAA4945662.1"/>
    </source>
</evidence>
<evidence type="ECO:0000256" key="1">
    <source>
        <dbReference type="SAM" id="SignalP"/>
    </source>
</evidence>
<dbReference type="Proteomes" id="UP001501302">
    <property type="component" value="Unassembled WGS sequence"/>
</dbReference>
<sequence>MRHQLKWTFSMAFIVITSFSLAQNNDVVFEALNESNQWKHAFNDNGIKDWTEQWTLDGLIATVENSKEGMHFKAGPEYKNDAHHAVLWTKQSFTGDIKIEYDYTRTDNATKYVNILYIQATGDEEGVYEKDIFKWSKLREVPAMRTYFENMNVFHISYSAFGNSENSFHYVRARKYPKPDDKLFDITQIEPSYDRQGFFKSGQLYHITAVKTNNHLFFKMESKDGVKLFHWNISNIDPVTEGRIGLRQMYTRSSVYKNFKIYSK</sequence>